<dbReference type="EnsemblMetazoa" id="XM_014400394.2">
    <property type="protein sequence ID" value="XP_014255880.1"/>
    <property type="gene ID" value="LOC106670243"/>
</dbReference>
<accession>A0A8I6S2W2</accession>
<evidence type="ECO:0000313" key="2">
    <source>
        <dbReference type="Proteomes" id="UP000494040"/>
    </source>
</evidence>
<organism evidence="1 2">
    <name type="scientific">Cimex lectularius</name>
    <name type="common">Bed bug</name>
    <name type="synonym">Acanthia lectularia</name>
    <dbReference type="NCBI Taxonomy" id="79782"/>
    <lineage>
        <taxon>Eukaryota</taxon>
        <taxon>Metazoa</taxon>
        <taxon>Ecdysozoa</taxon>
        <taxon>Arthropoda</taxon>
        <taxon>Hexapoda</taxon>
        <taxon>Insecta</taxon>
        <taxon>Pterygota</taxon>
        <taxon>Neoptera</taxon>
        <taxon>Paraneoptera</taxon>
        <taxon>Hemiptera</taxon>
        <taxon>Heteroptera</taxon>
        <taxon>Panheteroptera</taxon>
        <taxon>Cimicomorpha</taxon>
        <taxon>Cimicidae</taxon>
        <taxon>Cimex</taxon>
    </lineage>
</organism>
<evidence type="ECO:0000313" key="1">
    <source>
        <dbReference type="EnsemblMetazoa" id="XP_014255881.1"/>
    </source>
</evidence>
<protein>
    <submittedName>
        <fullName evidence="1">Uncharacterized protein</fullName>
    </submittedName>
</protein>
<dbReference type="Proteomes" id="UP000494040">
    <property type="component" value="Unassembled WGS sequence"/>
</dbReference>
<name>A0A8I6S2W2_CIMLE</name>
<dbReference type="KEGG" id="clec:106670243"/>
<sequence>MDIEVMADEYGSKKTTAFLQEVVNFTNAINIDTLLEKAYSPYIHSTRKIDKIKSTIIKAFKTEFHNEIDSLFKQAELPKMLTRLKKLEDEHSERKETWRPPGNVDDHCRSLRVQANLKLKNELDSLIKVKMLNIDKLKVKIRAGHEKDSFSQFVNVLADEVNVCSSLAKQNDTVLWKFAEESSLINDGKSIKLIKNDNIVHFA</sequence>
<dbReference type="RefSeq" id="XP_014255880.1">
    <property type="nucleotide sequence ID" value="XM_014400394.2"/>
</dbReference>
<dbReference type="RefSeq" id="XP_014255881.1">
    <property type="nucleotide sequence ID" value="XM_014400395.2"/>
</dbReference>
<dbReference type="EnsemblMetazoa" id="XM_014400395.2">
    <property type="protein sequence ID" value="XP_014255881.1"/>
    <property type="gene ID" value="LOC106670243"/>
</dbReference>
<proteinExistence type="predicted"/>
<dbReference type="GeneID" id="106670243"/>
<keyword evidence="2" id="KW-1185">Reference proteome</keyword>
<dbReference type="AlphaFoldDB" id="A0A8I6S2W2"/>
<reference evidence="1" key="1">
    <citation type="submission" date="2022-01" db="UniProtKB">
        <authorList>
            <consortium name="EnsemblMetazoa"/>
        </authorList>
    </citation>
    <scope>IDENTIFICATION</scope>
</reference>
<dbReference type="OrthoDB" id="18453at2759"/>